<dbReference type="OrthoDB" id="153031at2"/>
<dbReference type="AlphaFoldDB" id="A0A0G3HGX4"/>
<accession>A0A0G3HGX4</accession>
<dbReference type="PATRIC" id="fig|1072256.5.peg.2031"/>
<reference evidence="3" key="2">
    <citation type="submission" date="2015-05" db="EMBL/GenBank/DDBJ databases">
        <title>Complete genome sequence of Corynebacterium uterequi DSM 45634, isolated from the uterus of a maiden mare.</title>
        <authorList>
            <person name="Ruckert C."/>
            <person name="Albersmeier A."/>
            <person name="Winkler A."/>
            <person name="Tauch A."/>
        </authorList>
    </citation>
    <scope>NUCLEOTIDE SEQUENCE [LARGE SCALE GENOMIC DNA]</scope>
    <source>
        <strain evidence="3">DSM 45634</strain>
    </source>
</reference>
<organism evidence="2 3">
    <name type="scientific">Corynebacterium uterequi</name>
    <dbReference type="NCBI Taxonomy" id="1072256"/>
    <lineage>
        <taxon>Bacteria</taxon>
        <taxon>Bacillati</taxon>
        <taxon>Actinomycetota</taxon>
        <taxon>Actinomycetes</taxon>
        <taxon>Mycobacteriales</taxon>
        <taxon>Corynebacteriaceae</taxon>
        <taxon>Corynebacterium</taxon>
    </lineage>
</organism>
<sequence length="353" mass="37821">MSDGSSYDQPRLPLKRLVALAAVVVVMYLAGTVAPPAAIQLLKLIPRDVAVTTHSSPAPTVVTAAVPAPGCTGGLACYQRRGDGVWTRTVTTGNGPKFFEAQMSADTTLTLDGEHALTVTDRSVISRDSGFPAPDATASTTVEFSSLLTGGEPVAVDAERPLPEGLSAFFPYSPERRSYFYFDPLTQASDPLDYVGELTVGELDAYEFHHRLPATELTGDLAAAIRDEFAPALPELGDGDVLPYYAAERTIILSQHTGAILDFSATLHVVLAADAAQAQQLIDAGDTSRTLFATTATWDDATRTDAYDATEPTVRLLRFFQIFAWVTKFIMVSAAVAMIVLIATYRQQVRRGG</sequence>
<evidence type="ECO:0000256" key="1">
    <source>
        <dbReference type="SAM" id="Phobius"/>
    </source>
</evidence>
<evidence type="ECO:0000313" key="2">
    <source>
        <dbReference type="EMBL" id="AKK12030.1"/>
    </source>
</evidence>
<dbReference type="RefSeq" id="WP_047260321.1">
    <property type="nucleotide sequence ID" value="NZ_CP011546.1"/>
</dbReference>
<dbReference type="InterPro" id="IPR021424">
    <property type="entry name" value="PorA"/>
</dbReference>
<feature type="transmembrane region" description="Helical" evidence="1">
    <location>
        <begin position="17"/>
        <end position="38"/>
    </location>
</feature>
<dbReference type="EMBL" id="CP011546">
    <property type="protein sequence ID" value="AKK12030.1"/>
    <property type="molecule type" value="Genomic_DNA"/>
</dbReference>
<evidence type="ECO:0000313" key="3">
    <source>
        <dbReference type="Proteomes" id="UP000035548"/>
    </source>
</evidence>
<keyword evidence="1" id="KW-1133">Transmembrane helix</keyword>
<name>A0A0G3HGX4_9CORY</name>
<dbReference type="Pfam" id="PF11271">
    <property type="entry name" value="PorA"/>
    <property type="match status" value="1"/>
</dbReference>
<protein>
    <submittedName>
        <fullName evidence="2">Putative DUF3068 family protein</fullName>
    </submittedName>
</protein>
<keyword evidence="3" id="KW-1185">Reference proteome</keyword>
<dbReference type="Proteomes" id="UP000035548">
    <property type="component" value="Chromosome"/>
</dbReference>
<reference evidence="2 3" key="1">
    <citation type="journal article" date="2015" name="Genome Announc.">
        <title>Virulence Factor Genes Detected in the Complete Genome Sequence of Corynebacterium uterequi DSM 45634, Isolated from the Uterus of a Maiden Mare.</title>
        <authorList>
            <person name="Ruckert C."/>
            <person name="Kriete M."/>
            <person name="Jaenicke S."/>
            <person name="Winkler A."/>
            <person name="Tauch A."/>
        </authorList>
    </citation>
    <scope>NUCLEOTIDE SEQUENCE [LARGE SCALE GENOMIC DNA]</scope>
    <source>
        <strain evidence="2 3">DSM 45634</strain>
    </source>
</reference>
<feature type="transmembrane region" description="Helical" evidence="1">
    <location>
        <begin position="322"/>
        <end position="345"/>
    </location>
</feature>
<proteinExistence type="predicted"/>
<dbReference type="STRING" id="1072256.CUTER_10330"/>
<keyword evidence="1" id="KW-0812">Transmembrane</keyword>
<dbReference type="KEGG" id="cut:CUTER_10330"/>
<keyword evidence="1" id="KW-0472">Membrane</keyword>
<gene>
    <name evidence="2" type="ORF">CUTER_10330</name>
</gene>